<dbReference type="GO" id="GO:0003700">
    <property type="term" value="F:DNA-binding transcription factor activity"/>
    <property type="evidence" value="ECO:0007669"/>
    <property type="project" value="UniProtKB-UniRule"/>
</dbReference>
<organism evidence="9 11">
    <name type="scientific">Cucumis melo var. makuwa</name>
    <name type="common">Oriental melon</name>
    <dbReference type="NCBI Taxonomy" id="1194695"/>
    <lineage>
        <taxon>Eukaryota</taxon>
        <taxon>Viridiplantae</taxon>
        <taxon>Streptophyta</taxon>
        <taxon>Embryophyta</taxon>
        <taxon>Tracheophyta</taxon>
        <taxon>Spermatophyta</taxon>
        <taxon>Magnoliopsida</taxon>
        <taxon>eudicotyledons</taxon>
        <taxon>Gunneridae</taxon>
        <taxon>Pentapetalae</taxon>
        <taxon>rosids</taxon>
        <taxon>fabids</taxon>
        <taxon>Cucurbitales</taxon>
        <taxon>Cucurbitaceae</taxon>
        <taxon>Benincaseae</taxon>
        <taxon>Cucumis</taxon>
    </lineage>
</organism>
<dbReference type="PROSITE" id="PS51152">
    <property type="entry name" value="NFYA_HAP2_2"/>
    <property type="match status" value="1"/>
</dbReference>
<name>A0A5D3DNY3_CUCMM</name>
<keyword evidence="4 6" id="KW-0804">Transcription</keyword>
<evidence type="ECO:0000313" key="10">
    <source>
        <dbReference type="Proteomes" id="UP000321393"/>
    </source>
</evidence>
<accession>A0A5D3DNY3</accession>
<protein>
    <recommendedName>
        <fullName evidence="6">Nuclear transcription factor Y subunit</fullName>
    </recommendedName>
</protein>
<dbReference type="GO" id="GO:0003677">
    <property type="term" value="F:DNA binding"/>
    <property type="evidence" value="ECO:0007669"/>
    <property type="project" value="UniProtKB-KW"/>
</dbReference>
<dbReference type="InterPro" id="IPR001289">
    <property type="entry name" value="NFYA"/>
</dbReference>
<dbReference type="Proteomes" id="UP000321393">
    <property type="component" value="Unassembled WGS sequence"/>
</dbReference>
<comment type="subunit">
    <text evidence="6">Heterotrimer.</text>
</comment>
<dbReference type="Pfam" id="PF02045">
    <property type="entry name" value="CBFB_NFYA"/>
    <property type="match status" value="1"/>
</dbReference>
<evidence type="ECO:0000256" key="5">
    <source>
        <dbReference type="ARBA" id="ARBA00023242"/>
    </source>
</evidence>
<dbReference type="Gene3D" id="6.10.250.2430">
    <property type="match status" value="1"/>
</dbReference>
<dbReference type="AlphaFoldDB" id="A0A5D3DNY3"/>
<evidence type="ECO:0000256" key="6">
    <source>
        <dbReference type="RuleBase" id="RU367155"/>
    </source>
</evidence>
<feature type="compositionally biased region" description="Polar residues" evidence="7">
    <location>
        <begin position="246"/>
        <end position="255"/>
    </location>
</feature>
<dbReference type="STRING" id="1194695.A0A5D3DNY3"/>
<comment type="subcellular location">
    <subcellularLocation>
        <location evidence="1 6">Nucleus</location>
    </subcellularLocation>
</comment>
<evidence type="ECO:0000256" key="3">
    <source>
        <dbReference type="ARBA" id="ARBA00023125"/>
    </source>
</evidence>
<dbReference type="EMBL" id="SSTD01003829">
    <property type="protein sequence ID" value="TYK25331.1"/>
    <property type="molecule type" value="Genomic_DNA"/>
</dbReference>
<reference evidence="10 11" key="1">
    <citation type="submission" date="2019-08" db="EMBL/GenBank/DDBJ databases">
        <title>Draft genome sequences of two oriental melons (Cucumis melo L. var makuwa).</title>
        <authorList>
            <person name="Kwon S.-Y."/>
        </authorList>
    </citation>
    <scope>NUCLEOTIDE SEQUENCE [LARGE SCALE GENOMIC DNA]</scope>
    <source>
        <strain evidence="11">cv. Chang Bougi</strain>
        <strain evidence="10">cv. SW 3</strain>
        <tissue evidence="9">Leaf</tissue>
    </source>
</reference>
<keyword evidence="3 6" id="KW-0238">DNA-binding</keyword>
<keyword evidence="2 6" id="KW-0805">Transcription regulation</keyword>
<proteinExistence type="inferred from homology"/>
<dbReference type="OrthoDB" id="1097733at2759"/>
<evidence type="ECO:0000256" key="1">
    <source>
        <dbReference type="ARBA" id="ARBA00004123"/>
    </source>
</evidence>
<gene>
    <name evidence="9" type="ORF">E5676_scaffold352G004700</name>
    <name evidence="8" type="ORF">E6C27_scaffold236G001340</name>
</gene>
<dbReference type="SMART" id="SM00521">
    <property type="entry name" value="CBF"/>
    <property type="match status" value="1"/>
</dbReference>
<dbReference type="Proteomes" id="UP000321947">
    <property type="component" value="Unassembled WGS sequence"/>
</dbReference>
<evidence type="ECO:0000313" key="9">
    <source>
        <dbReference type="EMBL" id="TYK25331.1"/>
    </source>
</evidence>
<sequence length="417" mass="45963">MAPQTGCLKEHERIIPNSLGQLSPSPARLWSAFGQGPQSIFGDFGQVKASSIQQLGSNGKEFNGTKQVVSHGLDKLNTAPFSIYPGDYKMSMDAQKPSPVFSLQSPLTEYHNRFELGFGQPLICTNYPYMEQHYGILSAYGPQIPGRIMLPMSLTSDDGPIYVNAKQYHGIIRRRQIRAKAMMENKLARTQDVGASKDVNCSFRTLYIHITPADIDCISVLQPYMHESRHLHAMRRPRGSGGRFLNTKNLKNGKSSMEPKKIDEVNLSDSTGSQCSVVLQSESGTLNSPNEAKGRGFSLSSSERSLMEEDMAWFCPNGLQQLTTAVTFVFEGEGKGFLVQVIAPKPCLCCDQIQLAAMLSTTIVTGFAMRIVPAFGCNGKSFLALIKVGVGCFLSLCFASPKYERWLRESKESSNQI</sequence>
<comment type="similarity">
    <text evidence="6">Belongs to the NFYA/HAP2 subunit family.</text>
</comment>
<feature type="region of interest" description="Disordered" evidence="7">
    <location>
        <begin position="235"/>
        <end position="256"/>
    </location>
</feature>
<keyword evidence="5 6" id="KW-0539">Nucleus</keyword>
<evidence type="ECO:0000256" key="4">
    <source>
        <dbReference type="ARBA" id="ARBA00023163"/>
    </source>
</evidence>
<dbReference type="EMBL" id="SSTE01014973">
    <property type="protein sequence ID" value="KAA0043802.1"/>
    <property type="molecule type" value="Genomic_DNA"/>
</dbReference>
<comment type="function">
    <text evidence="6">Component of the sequence-specific heterotrimeric transcription factor (NF-Y) which specifically recognizes a 5'-CCAAT-3' box motif found in the promoters of its target genes.</text>
</comment>
<evidence type="ECO:0000256" key="7">
    <source>
        <dbReference type="SAM" id="MobiDB-lite"/>
    </source>
</evidence>
<evidence type="ECO:0000256" key="2">
    <source>
        <dbReference type="ARBA" id="ARBA00023015"/>
    </source>
</evidence>
<evidence type="ECO:0000313" key="8">
    <source>
        <dbReference type="EMBL" id="KAA0043802.1"/>
    </source>
</evidence>
<dbReference type="PANTHER" id="PTHR12632">
    <property type="entry name" value="TRANSCRIPTION FACTOR NF-Y ALPHA-RELATED"/>
    <property type="match status" value="1"/>
</dbReference>
<comment type="caution">
    <text evidence="9">The sequence shown here is derived from an EMBL/GenBank/DDBJ whole genome shotgun (WGS) entry which is preliminary data.</text>
</comment>
<dbReference type="GO" id="GO:0005634">
    <property type="term" value="C:nucleus"/>
    <property type="evidence" value="ECO:0007669"/>
    <property type="project" value="UniProtKB-SubCell"/>
</dbReference>
<evidence type="ECO:0000313" key="11">
    <source>
        <dbReference type="Proteomes" id="UP000321947"/>
    </source>
</evidence>